<organism evidence="1 2">
    <name type="scientific">Enterobacteria phage SEGD1</name>
    <dbReference type="NCBI Taxonomy" id="1805456"/>
    <lineage>
        <taxon>Viruses</taxon>
        <taxon>Duplodnaviria</taxon>
        <taxon>Heunggongvirae</taxon>
        <taxon>Uroviricota</taxon>
        <taxon>Caudoviricetes</taxon>
        <taxon>Chimalliviridae</taxon>
        <taxon>Seoulvirus</taxon>
        <taxon>Seoulvirus SPN3US</taxon>
    </lineage>
</organism>
<dbReference type="Proteomes" id="UP000223976">
    <property type="component" value="Segment"/>
</dbReference>
<reference evidence="1 2" key="1">
    <citation type="submission" date="2016-02" db="EMBL/GenBank/DDBJ databases">
        <title>Complete genome sequence of a polyvalent bacteriophage, SEGD1, simultaneously inhibiting both Salmonella enterica and Escherichia coli O157:H7.</title>
        <authorList>
            <person name="Fan J."/>
            <person name="Ma J."/>
        </authorList>
    </citation>
    <scope>NUCLEOTIDE SEQUENCE [LARGE SCALE GENOMIC DNA]</scope>
</reference>
<accession>A0A142IIH2</accession>
<protein>
    <submittedName>
        <fullName evidence="1">Uncharacterized protein</fullName>
    </submittedName>
</protein>
<name>A0A142IIH2_9CAUD</name>
<proteinExistence type="predicted"/>
<evidence type="ECO:0000313" key="2">
    <source>
        <dbReference type="Proteomes" id="UP000223976"/>
    </source>
</evidence>
<gene>
    <name evidence="1" type="ORF">SEGD1_113</name>
</gene>
<evidence type="ECO:0000313" key="1">
    <source>
        <dbReference type="EMBL" id="AMR59760.1"/>
    </source>
</evidence>
<sequence>MDMIELGQLPQHDFDLGVRHEEGADANTLMARYYELLTGQPLDDEYINRFEKLLAQLITSNAERIGMLNEMNFADVEPSDAQKILIDGPVPSDEVQDLLAGIRAGFDEAAEKYAEELADVDLAAPVDPNPSAEETAAAKLKLARFICAAVLTDDREENQL</sequence>
<dbReference type="EMBL" id="KU726251">
    <property type="protein sequence ID" value="AMR59760.1"/>
    <property type="molecule type" value="Genomic_DNA"/>
</dbReference>